<gene>
    <name evidence="4" type="ORF">F9L06_10400</name>
</gene>
<dbReference type="SFLD" id="SFLDS00001">
    <property type="entry name" value="Enolase"/>
    <property type="match status" value="1"/>
</dbReference>
<dbReference type="AlphaFoldDB" id="A0A6I0DNU5"/>
<dbReference type="Proteomes" id="UP000441102">
    <property type="component" value="Unassembled WGS sequence"/>
</dbReference>
<dbReference type="InterPro" id="IPR034611">
    <property type="entry name" value="D-tartrate_dehydratase"/>
</dbReference>
<dbReference type="EMBL" id="WBWX01000003">
    <property type="protein sequence ID" value="KAB2799002.1"/>
    <property type="molecule type" value="Genomic_DNA"/>
</dbReference>
<dbReference type="SFLD" id="SFLDG00179">
    <property type="entry name" value="mandelate_racemase"/>
    <property type="match status" value="1"/>
</dbReference>
<dbReference type="InterPro" id="IPR036849">
    <property type="entry name" value="Enolase-like_C_sf"/>
</dbReference>
<sequence length="391" mass="42767">MRIVDIRERSIDLSRFADLSIHQSLLTTSIVAVVTDVLRNGIPIVGYGFGSVGRFAQSGLIRERFAPRLLAADTDQLSNSANDNIDPFRAWKLMMSDEKAGGHGERCVAVGALDMAIWDAAAKIEDAPLFSFLAETLGNNSEPGTQINCYAAGGYPYPIEDHSSLRTEIRLIVDRGFTHAKVKIGKGEITEDLRRIDIAAKELPNGYSSLAVDAMNAYSHESAIQAATALSAKELWWFEDICDPLDFDTQSDIAEIYAPPLAAGEALFSLSEAKLLARHGGLRPDHDVLVFDPVHCYGLPVYLKIVDYYVKHGWSKKSFWPHGGHQFCQHVVAALGLGGAEVNLTSFQPLCGLADDTVVVDGRISMSDRPGIGFEHRNAVRQLFHSLLETG</sequence>
<keyword evidence="2" id="KW-0460">Magnesium</keyword>
<protein>
    <submittedName>
        <fullName evidence="4">Mandelate racemase</fullName>
    </submittedName>
</protein>
<proteinExistence type="predicted"/>
<accession>A0A6I0DNU5</accession>
<dbReference type="InterPro" id="IPR029065">
    <property type="entry name" value="Enolase_C-like"/>
</dbReference>
<dbReference type="SFLD" id="SFLDF00118">
    <property type="entry name" value="D-tartrate_dehydratase"/>
    <property type="match status" value="1"/>
</dbReference>
<feature type="binding site" evidence="2">
    <location>
        <position position="239"/>
    </location>
    <ligand>
        <name>Mg(2+)</name>
        <dbReference type="ChEBI" id="CHEBI:18420"/>
    </ligand>
</feature>
<evidence type="ECO:0000313" key="4">
    <source>
        <dbReference type="EMBL" id="KAB2799002.1"/>
    </source>
</evidence>
<feature type="binding site" evidence="2">
    <location>
        <position position="265"/>
    </location>
    <ligand>
        <name>Mg(2+)</name>
        <dbReference type="ChEBI" id="CHEBI:18420"/>
    </ligand>
</feature>
<dbReference type="GO" id="GO:0047808">
    <property type="term" value="F:D(-)-tartrate dehydratase activity"/>
    <property type="evidence" value="ECO:0007669"/>
    <property type="project" value="InterPro"/>
</dbReference>
<evidence type="ECO:0000256" key="1">
    <source>
        <dbReference type="PIRSR" id="PIRSR634611-1"/>
    </source>
</evidence>
<dbReference type="GO" id="GO:0046872">
    <property type="term" value="F:metal ion binding"/>
    <property type="evidence" value="ECO:0007669"/>
    <property type="project" value="UniProtKB-KW"/>
</dbReference>
<dbReference type="Pfam" id="PF13378">
    <property type="entry name" value="MR_MLE_C"/>
    <property type="match status" value="1"/>
</dbReference>
<dbReference type="SUPFAM" id="SSF54826">
    <property type="entry name" value="Enolase N-terminal domain-like"/>
    <property type="match status" value="1"/>
</dbReference>
<evidence type="ECO:0000313" key="5">
    <source>
        <dbReference type="Proteomes" id="UP000441102"/>
    </source>
</evidence>
<comment type="caution">
    <text evidence="4">The sequence shown here is derived from an EMBL/GenBank/DDBJ whole genome shotgun (WGS) entry which is preliminary data.</text>
</comment>
<dbReference type="PANTHER" id="PTHR48080">
    <property type="entry name" value="D-GALACTONATE DEHYDRATASE-RELATED"/>
    <property type="match status" value="1"/>
</dbReference>
<dbReference type="RefSeq" id="WP_151576550.1">
    <property type="nucleotide sequence ID" value="NZ_WBWX01000003.1"/>
</dbReference>
<keyword evidence="2" id="KW-0479">Metal-binding</keyword>
<dbReference type="Gene3D" id="3.20.20.120">
    <property type="entry name" value="Enolase-like C-terminal domain"/>
    <property type="match status" value="1"/>
</dbReference>
<reference evidence="4 5" key="1">
    <citation type="submission" date="2019-09" db="EMBL/GenBank/DDBJ databases">
        <title>Taxonomic organization of the family Brucellaceae based on a phylogenomic approach.</title>
        <authorList>
            <person name="Leclercq S."/>
            <person name="Cloeckaert A."/>
            <person name="Zygmunt M.S."/>
        </authorList>
    </citation>
    <scope>NUCLEOTIDE SEQUENCE [LARGE SCALE GENOMIC DNA]</scope>
    <source>
        <strain evidence="4 5">CCUG 34461</strain>
    </source>
</reference>
<evidence type="ECO:0000256" key="2">
    <source>
        <dbReference type="PIRSR" id="PIRSR634611-3"/>
    </source>
</evidence>
<dbReference type="InterPro" id="IPR013342">
    <property type="entry name" value="Mandelate_racemase_C"/>
</dbReference>
<dbReference type="InterPro" id="IPR034593">
    <property type="entry name" value="DgoD-like"/>
</dbReference>
<feature type="active site" description="acceptor" evidence="1">
    <location>
        <position position="183"/>
    </location>
</feature>
<dbReference type="SMART" id="SM00922">
    <property type="entry name" value="MR_MLE"/>
    <property type="match status" value="1"/>
</dbReference>
<name>A0A6I0DNU5_BRUAN</name>
<evidence type="ECO:0000259" key="3">
    <source>
        <dbReference type="SMART" id="SM00922"/>
    </source>
</evidence>
<feature type="binding site" evidence="2">
    <location>
        <position position="213"/>
    </location>
    <ligand>
        <name>Mg(2+)</name>
        <dbReference type="ChEBI" id="CHEBI:18420"/>
    </ligand>
</feature>
<feature type="active site" description="Proton donor/acceptor" evidence="1">
    <location>
        <position position="322"/>
    </location>
</feature>
<dbReference type="PANTHER" id="PTHR48080:SF5">
    <property type="entry name" value="D(-)-TARTRATE DEHYDRATASE"/>
    <property type="match status" value="1"/>
</dbReference>
<dbReference type="Gene3D" id="3.30.390.10">
    <property type="entry name" value="Enolase-like, N-terminal domain"/>
    <property type="match status" value="1"/>
</dbReference>
<dbReference type="InterPro" id="IPR029017">
    <property type="entry name" value="Enolase-like_N"/>
</dbReference>
<feature type="domain" description="Mandelate racemase/muconate lactonizing enzyme C-terminal" evidence="3">
    <location>
        <begin position="162"/>
        <end position="260"/>
    </location>
</feature>
<dbReference type="SUPFAM" id="SSF51604">
    <property type="entry name" value="Enolase C-terminal domain-like"/>
    <property type="match status" value="1"/>
</dbReference>
<organism evidence="4 5">
    <name type="scientific">Brucella anthropi</name>
    <name type="common">Ochrobactrum anthropi</name>
    <dbReference type="NCBI Taxonomy" id="529"/>
    <lineage>
        <taxon>Bacteria</taxon>
        <taxon>Pseudomonadati</taxon>
        <taxon>Pseudomonadota</taxon>
        <taxon>Alphaproteobacteria</taxon>
        <taxon>Hyphomicrobiales</taxon>
        <taxon>Brucellaceae</taxon>
        <taxon>Brucella/Ochrobactrum group</taxon>
        <taxon>Brucella</taxon>
    </lineage>
</organism>
<comment type="cofactor">
    <cofactor evidence="2">
        <name>Mg(2+)</name>
        <dbReference type="ChEBI" id="CHEBI:18420"/>
    </cofactor>
    <text evidence="2">Binds 1 Mg(2+) ion per subunit.</text>
</comment>